<evidence type="ECO:0000256" key="1">
    <source>
        <dbReference type="SAM" id="MobiDB-lite"/>
    </source>
</evidence>
<keyword evidence="2" id="KW-0812">Transmembrane</keyword>
<feature type="compositionally biased region" description="Low complexity" evidence="1">
    <location>
        <begin position="223"/>
        <end position="251"/>
    </location>
</feature>
<sequence length="513" mass="55222">MSAFDPSDPYDNDQPWQNVPSTQPVWPTLVDHETTTHHNSTSTTTSVTAAVQPVSAPPAVAPAPAPPTPAASPVPTASSSTTHTIADAVSSLFHRHPQETPAPTPATVPSARAGSSSTSTPAPEAQAPTQKTKKAILTEDHPPSYESSVVRNIPQIHDNYDHLRGPPGQRGLDIKTRIPLDSTPAEHFQGGGGGAATGSSGNGSNAGGSGSQPPRQYGATNQSTAQPANSSSTTSSKTATTTTAAATTTTTRLQGQTSHGRNDDDAQHSRDVDRLLGPNSNSSEQHEEDEEPKTHWSIVGDRKAWTAFFYIIFILIPLSLVFFVWSMATLIISAVSMIFPPVGYFVVIATVTSWRALGRLDLFLSKALVSKDVRERHPYLTFDIFVKPGTEECAHHGIHASTSSSSTTPPASSEDTYTTAEGEVRQRRKKPRNVFDKSASHLSASFSNKHTLKTLSYLMIWKLVLAVPVFVIVAAFALLTIPLIFCILPSLLIISRAFVHWQFRWAVMWLAEK</sequence>
<protein>
    <submittedName>
        <fullName evidence="3">Uncharacterized protein</fullName>
    </submittedName>
</protein>
<keyword evidence="2" id="KW-1133">Transmembrane helix</keyword>
<feature type="compositionally biased region" description="Low complexity" evidence="1">
    <location>
        <begin position="400"/>
        <end position="413"/>
    </location>
</feature>
<dbReference type="Proteomes" id="UP001194580">
    <property type="component" value="Unassembled WGS sequence"/>
</dbReference>
<feature type="region of interest" description="Disordered" evidence="1">
    <location>
        <begin position="182"/>
        <end position="295"/>
    </location>
</feature>
<feature type="non-terminal residue" evidence="3">
    <location>
        <position position="513"/>
    </location>
</feature>
<feature type="compositionally biased region" description="Pro residues" evidence="1">
    <location>
        <begin position="55"/>
        <end position="72"/>
    </location>
</feature>
<organism evidence="3 4">
    <name type="scientific">Linnemannia exigua</name>
    <dbReference type="NCBI Taxonomy" id="604196"/>
    <lineage>
        <taxon>Eukaryota</taxon>
        <taxon>Fungi</taxon>
        <taxon>Fungi incertae sedis</taxon>
        <taxon>Mucoromycota</taxon>
        <taxon>Mortierellomycotina</taxon>
        <taxon>Mortierellomycetes</taxon>
        <taxon>Mortierellales</taxon>
        <taxon>Mortierellaceae</taxon>
        <taxon>Linnemannia</taxon>
    </lineage>
</organism>
<feature type="transmembrane region" description="Helical" evidence="2">
    <location>
        <begin position="307"/>
        <end position="332"/>
    </location>
</feature>
<evidence type="ECO:0000313" key="4">
    <source>
        <dbReference type="Proteomes" id="UP001194580"/>
    </source>
</evidence>
<feature type="transmembrane region" description="Helical" evidence="2">
    <location>
        <begin position="455"/>
        <end position="475"/>
    </location>
</feature>
<proteinExistence type="predicted"/>
<feature type="transmembrane region" description="Helical" evidence="2">
    <location>
        <begin position="338"/>
        <end position="357"/>
    </location>
</feature>
<feature type="region of interest" description="Disordered" evidence="1">
    <location>
        <begin position="96"/>
        <end position="133"/>
    </location>
</feature>
<feature type="compositionally biased region" description="Basic and acidic residues" evidence="1">
    <location>
        <begin position="260"/>
        <end position="274"/>
    </location>
</feature>
<name>A0AAD4H2P1_9FUNG</name>
<feature type="compositionally biased region" description="Polar residues" evidence="1">
    <location>
        <begin position="212"/>
        <end position="222"/>
    </location>
</feature>
<feature type="compositionally biased region" description="Polar residues" evidence="1">
    <location>
        <begin position="14"/>
        <end position="25"/>
    </location>
</feature>
<keyword evidence="2" id="KW-0472">Membrane</keyword>
<dbReference type="AlphaFoldDB" id="A0AAD4H2P1"/>
<feature type="region of interest" description="Disordered" evidence="1">
    <location>
        <begin position="1"/>
        <end position="81"/>
    </location>
</feature>
<accession>A0AAD4H2P1</accession>
<evidence type="ECO:0000313" key="3">
    <source>
        <dbReference type="EMBL" id="KAG0266764.1"/>
    </source>
</evidence>
<feature type="compositionally biased region" description="Low complexity" evidence="1">
    <location>
        <begin position="37"/>
        <end position="54"/>
    </location>
</feature>
<evidence type="ECO:0000256" key="2">
    <source>
        <dbReference type="SAM" id="Phobius"/>
    </source>
</evidence>
<feature type="compositionally biased region" description="Gly residues" evidence="1">
    <location>
        <begin position="189"/>
        <end position="210"/>
    </location>
</feature>
<comment type="caution">
    <text evidence="3">The sequence shown here is derived from an EMBL/GenBank/DDBJ whole genome shotgun (WGS) entry which is preliminary data.</text>
</comment>
<reference evidence="3" key="1">
    <citation type="journal article" date="2020" name="Fungal Divers.">
        <title>Resolving the Mortierellaceae phylogeny through synthesis of multi-gene phylogenetics and phylogenomics.</title>
        <authorList>
            <person name="Vandepol N."/>
            <person name="Liber J."/>
            <person name="Desiro A."/>
            <person name="Na H."/>
            <person name="Kennedy M."/>
            <person name="Barry K."/>
            <person name="Grigoriev I.V."/>
            <person name="Miller A.N."/>
            <person name="O'Donnell K."/>
            <person name="Stajich J.E."/>
            <person name="Bonito G."/>
        </authorList>
    </citation>
    <scope>NUCLEOTIDE SEQUENCE</scope>
    <source>
        <strain evidence="3">NRRL 28262</strain>
    </source>
</reference>
<dbReference type="EMBL" id="JAAAIL010001662">
    <property type="protein sequence ID" value="KAG0266764.1"/>
    <property type="molecule type" value="Genomic_DNA"/>
</dbReference>
<gene>
    <name evidence="3" type="ORF">BGZ95_003005</name>
</gene>
<feature type="region of interest" description="Disordered" evidence="1">
    <location>
        <begin position="398"/>
        <end position="423"/>
    </location>
</feature>
<keyword evidence="4" id="KW-1185">Reference proteome</keyword>